<dbReference type="GO" id="GO:0009245">
    <property type="term" value="P:lipid A biosynthetic process"/>
    <property type="evidence" value="ECO:0007669"/>
    <property type="project" value="TreeGrafter"/>
</dbReference>
<dbReference type="EMBL" id="NHMP01000006">
    <property type="protein sequence ID" value="OXE46038.1"/>
    <property type="molecule type" value="Genomic_DNA"/>
</dbReference>
<evidence type="ECO:0000256" key="2">
    <source>
        <dbReference type="ARBA" id="ARBA00022801"/>
    </source>
</evidence>
<dbReference type="GO" id="GO:0016020">
    <property type="term" value="C:membrane"/>
    <property type="evidence" value="ECO:0007669"/>
    <property type="project" value="GOC"/>
</dbReference>
<accession>A0A227KEA3</accession>
<dbReference type="InterPro" id="IPR051158">
    <property type="entry name" value="Metallophosphoesterase_sf"/>
</dbReference>
<dbReference type="Gene3D" id="3.60.21.10">
    <property type="match status" value="1"/>
</dbReference>
<dbReference type="InterPro" id="IPR004843">
    <property type="entry name" value="Calcineurin-like_PHP"/>
</dbReference>
<dbReference type="GO" id="GO:0008758">
    <property type="term" value="F:UDP-2,3-diacylglucosamine hydrolase activity"/>
    <property type="evidence" value="ECO:0007669"/>
    <property type="project" value="TreeGrafter"/>
</dbReference>
<keyword evidence="2" id="KW-0378">Hydrolase</keyword>
<keyword evidence="3" id="KW-0812">Transmembrane</keyword>
<dbReference type="PANTHER" id="PTHR31302">
    <property type="entry name" value="TRANSMEMBRANE PROTEIN WITH METALLOPHOSPHOESTERASE DOMAIN-RELATED"/>
    <property type="match status" value="1"/>
</dbReference>
<keyword evidence="3" id="KW-0472">Membrane</keyword>
<protein>
    <submittedName>
        <fullName evidence="5">Serine/threonine protein phosphatase</fullName>
    </submittedName>
</protein>
<dbReference type="PANTHER" id="PTHR31302:SF31">
    <property type="entry name" value="PHOSPHODIESTERASE YAEI"/>
    <property type="match status" value="1"/>
</dbReference>
<feature type="transmembrane region" description="Helical" evidence="3">
    <location>
        <begin position="108"/>
        <end position="126"/>
    </location>
</feature>
<name>A0A227KEA3_9BURK</name>
<organism evidence="5 6">
    <name type="scientific">Turicimonas muris</name>
    <dbReference type="NCBI Taxonomy" id="1796652"/>
    <lineage>
        <taxon>Bacteria</taxon>
        <taxon>Pseudomonadati</taxon>
        <taxon>Pseudomonadota</taxon>
        <taxon>Betaproteobacteria</taxon>
        <taxon>Burkholderiales</taxon>
        <taxon>Sutterellaceae</taxon>
        <taxon>Turicimonas</taxon>
    </lineage>
</organism>
<dbReference type="GeneID" id="78361936"/>
<comment type="caution">
    <text evidence="5">The sequence shown here is derived from an EMBL/GenBank/DDBJ whole genome shotgun (WGS) entry which is preliminary data.</text>
</comment>
<keyword evidence="3" id="KW-1133">Transmembrane helix</keyword>
<keyword evidence="1" id="KW-0479">Metal-binding</keyword>
<dbReference type="RefSeq" id="WP_066593893.1">
    <property type="nucleotide sequence ID" value="NZ_CAJTBZ010000026.1"/>
</dbReference>
<dbReference type="CDD" id="cd07385">
    <property type="entry name" value="MPP_YkuE_C"/>
    <property type="match status" value="1"/>
</dbReference>
<evidence type="ECO:0000313" key="5">
    <source>
        <dbReference type="EMBL" id="OXE46038.1"/>
    </source>
</evidence>
<sequence>MFLIVPSAFLIIYAVCSGVLPLKISYGWKILLGLVIVLAGLKYSIYTSGGGTWLSPSVSKEVMLVMEVAYGALVVLVFLLILKDIASIGLFLLRKWGVTILFSFNKNSFLFTLMGIALFSGLYGCWQAIKVPDVREQTITIKNLPAQWKGLKVVQLSDLHIGVVQSRDWLAQIVRKVNAVKPDLVLITGDFVDGRVSRELPDLEVLKELKSTYGTYAVPGNHEYYSGYQDWMKALRGLGVHMLENDSVVLVKDGAPLVIGGTTDFGASRFNMPSPDLQRTFEGTPAEAVRILMAHQPKTTYRSNERFELQLSGHTHGGHLLFMYPLVGYFNDGLVFGLYERNGRQIYVNRGTGLWNGFSMRLGVPSEITLVKLEN</sequence>
<feature type="domain" description="Calcineurin-like phosphoesterase" evidence="4">
    <location>
        <begin position="151"/>
        <end position="317"/>
    </location>
</feature>
<feature type="transmembrane region" description="Helical" evidence="3">
    <location>
        <begin position="26"/>
        <end position="47"/>
    </location>
</feature>
<dbReference type="InterPro" id="IPR029052">
    <property type="entry name" value="Metallo-depent_PP-like"/>
</dbReference>
<keyword evidence="6" id="KW-1185">Reference proteome</keyword>
<dbReference type="AlphaFoldDB" id="A0A227KEA3"/>
<proteinExistence type="predicted"/>
<dbReference type="GO" id="GO:0046872">
    <property type="term" value="F:metal ion binding"/>
    <property type="evidence" value="ECO:0007669"/>
    <property type="project" value="UniProtKB-KW"/>
</dbReference>
<evidence type="ECO:0000256" key="3">
    <source>
        <dbReference type="SAM" id="Phobius"/>
    </source>
</evidence>
<dbReference type="Proteomes" id="UP000214610">
    <property type="component" value="Unassembled WGS sequence"/>
</dbReference>
<feature type="transmembrane region" description="Helical" evidence="3">
    <location>
        <begin position="68"/>
        <end position="93"/>
    </location>
</feature>
<gene>
    <name evidence="5" type="ORF">ADH67_09975</name>
</gene>
<dbReference type="SUPFAM" id="SSF56300">
    <property type="entry name" value="Metallo-dependent phosphatases"/>
    <property type="match status" value="1"/>
</dbReference>
<dbReference type="Pfam" id="PF00149">
    <property type="entry name" value="Metallophos"/>
    <property type="match status" value="1"/>
</dbReference>
<evidence type="ECO:0000313" key="6">
    <source>
        <dbReference type="Proteomes" id="UP000214610"/>
    </source>
</evidence>
<evidence type="ECO:0000259" key="4">
    <source>
        <dbReference type="Pfam" id="PF00149"/>
    </source>
</evidence>
<reference evidence="6" key="1">
    <citation type="submission" date="2017-05" db="EMBL/GenBank/DDBJ databases">
        <title>Improved OligoMM genomes.</title>
        <authorList>
            <person name="Garzetti D."/>
        </authorList>
    </citation>
    <scope>NUCLEOTIDE SEQUENCE [LARGE SCALE GENOMIC DNA]</scope>
    <source>
        <strain evidence="6">YL45</strain>
    </source>
</reference>
<evidence type="ECO:0000256" key="1">
    <source>
        <dbReference type="ARBA" id="ARBA00022723"/>
    </source>
</evidence>